<gene>
    <name evidence="1" type="ORF">METZ01_LOCUS192025</name>
</gene>
<sequence length="68" mass="8035">VDRTEFDRYINKALASMDLRETVADNPEKWDSLFERLKDYPPEWVERVAMEGAIEIDNESNRNNFGLN</sequence>
<accession>A0A382DN43</accession>
<organism evidence="1">
    <name type="scientific">marine metagenome</name>
    <dbReference type="NCBI Taxonomy" id="408172"/>
    <lineage>
        <taxon>unclassified sequences</taxon>
        <taxon>metagenomes</taxon>
        <taxon>ecological metagenomes</taxon>
    </lineage>
</organism>
<reference evidence="1" key="1">
    <citation type="submission" date="2018-05" db="EMBL/GenBank/DDBJ databases">
        <authorList>
            <person name="Lanie J.A."/>
            <person name="Ng W.-L."/>
            <person name="Kazmierczak K.M."/>
            <person name="Andrzejewski T.M."/>
            <person name="Davidsen T.M."/>
            <person name="Wayne K.J."/>
            <person name="Tettelin H."/>
            <person name="Glass J.I."/>
            <person name="Rusch D."/>
            <person name="Podicherti R."/>
            <person name="Tsui H.-C.T."/>
            <person name="Winkler M.E."/>
        </authorList>
    </citation>
    <scope>NUCLEOTIDE SEQUENCE</scope>
</reference>
<proteinExistence type="predicted"/>
<dbReference type="EMBL" id="UINC01039954">
    <property type="protein sequence ID" value="SVB39171.1"/>
    <property type="molecule type" value="Genomic_DNA"/>
</dbReference>
<evidence type="ECO:0000313" key="1">
    <source>
        <dbReference type="EMBL" id="SVB39171.1"/>
    </source>
</evidence>
<protein>
    <submittedName>
        <fullName evidence="1">Uncharacterized protein</fullName>
    </submittedName>
</protein>
<dbReference type="AlphaFoldDB" id="A0A382DN43"/>
<feature type="non-terminal residue" evidence="1">
    <location>
        <position position="1"/>
    </location>
</feature>
<name>A0A382DN43_9ZZZZ</name>